<feature type="region of interest" description="Disordered" evidence="6">
    <location>
        <begin position="305"/>
        <end position="351"/>
    </location>
</feature>
<accession>A0A9P9AP31</accession>
<feature type="transmembrane region" description="Helical" evidence="7">
    <location>
        <begin position="95"/>
        <end position="119"/>
    </location>
</feature>
<dbReference type="GO" id="GO:0016020">
    <property type="term" value="C:membrane"/>
    <property type="evidence" value="ECO:0007669"/>
    <property type="project" value="UniProtKB-SubCell"/>
</dbReference>
<comment type="similarity">
    <text evidence="5">Belongs to the SAT4 family.</text>
</comment>
<proteinExistence type="inferred from homology"/>
<keyword evidence="3 7" id="KW-1133">Transmembrane helix</keyword>
<dbReference type="PANTHER" id="PTHR33048">
    <property type="entry name" value="PTH11-LIKE INTEGRAL MEMBRANE PROTEIN (AFU_ORTHOLOGUE AFUA_5G11245)"/>
    <property type="match status" value="1"/>
</dbReference>
<feature type="transmembrane region" description="Helical" evidence="7">
    <location>
        <begin position="246"/>
        <end position="266"/>
    </location>
</feature>
<dbReference type="Pfam" id="PF20684">
    <property type="entry name" value="Fung_rhodopsin"/>
    <property type="match status" value="1"/>
</dbReference>
<reference evidence="9 10" key="1">
    <citation type="journal article" date="2021" name="Nat. Commun.">
        <title>Genetic determinants of endophytism in the Arabidopsis root mycobiome.</title>
        <authorList>
            <person name="Mesny F."/>
            <person name="Miyauchi S."/>
            <person name="Thiergart T."/>
            <person name="Pickel B."/>
            <person name="Atanasova L."/>
            <person name="Karlsson M."/>
            <person name="Huettel B."/>
            <person name="Barry K.W."/>
            <person name="Haridas S."/>
            <person name="Chen C."/>
            <person name="Bauer D."/>
            <person name="Andreopoulos W."/>
            <person name="Pangilinan J."/>
            <person name="LaButti K."/>
            <person name="Riley R."/>
            <person name="Lipzen A."/>
            <person name="Clum A."/>
            <person name="Drula E."/>
            <person name="Henrissat B."/>
            <person name="Kohler A."/>
            <person name="Grigoriev I.V."/>
            <person name="Martin F.M."/>
            <person name="Hacquard S."/>
        </authorList>
    </citation>
    <scope>NUCLEOTIDE SEQUENCE [LARGE SCALE GENOMIC DNA]</scope>
    <source>
        <strain evidence="9 10">MPI-CAGE-CH-0241</strain>
    </source>
</reference>
<evidence type="ECO:0000313" key="10">
    <source>
        <dbReference type="Proteomes" id="UP000777438"/>
    </source>
</evidence>
<evidence type="ECO:0000259" key="8">
    <source>
        <dbReference type="Pfam" id="PF20684"/>
    </source>
</evidence>
<evidence type="ECO:0000313" key="9">
    <source>
        <dbReference type="EMBL" id="KAH6889208.1"/>
    </source>
</evidence>
<keyword evidence="4 7" id="KW-0472">Membrane</keyword>
<comment type="subcellular location">
    <subcellularLocation>
        <location evidence="1">Membrane</location>
        <topology evidence="1">Multi-pass membrane protein</topology>
    </subcellularLocation>
</comment>
<organism evidence="9 10">
    <name type="scientific">Thelonectria olida</name>
    <dbReference type="NCBI Taxonomy" id="1576542"/>
    <lineage>
        <taxon>Eukaryota</taxon>
        <taxon>Fungi</taxon>
        <taxon>Dikarya</taxon>
        <taxon>Ascomycota</taxon>
        <taxon>Pezizomycotina</taxon>
        <taxon>Sordariomycetes</taxon>
        <taxon>Hypocreomycetidae</taxon>
        <taxon>Hypocreales</taxon>
        <taxon>Nectriaceae</taxon>
        <taxon>Thelonectria</taxon>
    </lineage>
</organism>
<keyword evidence="2 7" id="KW-0812">Transmembrane</keyword>
<evidence type="ECO:0000256" key="7">
    <source>
        <dbReference type="SAM" id="Phobius"/>
    </source>
</evidence>
<dbReference type="PANTHER" id="PTHR33048:SF92">
    <property type="entry name" value="INTEGRAL MEMBRANE PROTEIN"/>
    <property type="match status" value="1"/>
</dbReference>
<evidence type="ECO:0000256" key="5">
    <source>
        <dbReference type="ARBA" id="ARBA00038359"/>
    </source>
</evidence>
<feature type="transmembrane region" description="Helical" evidence="7">
    <location>
        <begin position="12"/>
        <end position="32"/>
    </location>
</feature>
<sequence>MVINGTGPAPIMVSGWLLIAIALGLIVARIYLRIVIQRRRILLGDYMMLVGWLSALAVMGLAVILMKDNALQPNLGNTLKGFKSSPDEIQEIYKIFWIFNLPLFSTFYLCKGALLSMYLEIFPRFMVKRRVFLWATIIFIGTAYAASVLALFLLCTPIETYWDLRPESTCPPIKTTTIFIIAWALHFAGDVLVFVLPWTIVGGINCRRTLKYGIYCTLLLGLITMTFSLLRFILVIQSQVGDAGPISLAVLWSILECNLGLNITCLPSLRPYFTRGGDPSPRNSGRGNSASKVADTIRTIGRIRSRKRTQSLPRRESLGATLGGKQSHRSHSSDAEMELVQSKAVTVEDLA</sequence>
<evidence type="ECO:0000256" key="3">
    <source>
        <dbReference type="ARBA" id="ARBA00022989"/>
    </source>
</evidence>
<feature type="transmembrane region" description="Helical" evidence="7">
    <location>
        <begin position="131"/>
        <end position="158"/>
    </location>
</feature>
<protein>
    <recommendedName>
        <fullName evidence="8">Rhodopsin domain-containing protein</fullName>
    </recommendedName>
</protein>
<name>A0A9P9AP31_9HYPO</name>
<feature type="transmembrane region" description="Helical" evidence="7">
    <location>
        <begin position="212"/>
        <end position="234"/>
    </location>
</feature>
<evidence type="ECO:0000256" key="2">
    <source>
        <dbReference type="ARBA" id="ARBA00022692"/>
    </source>
</evidence>
<feature type="domain" description="Rhodopsin" evidence="8">
    <location>
        <begin position="28"/>
        <end position="274"/>
    </location>
</feature>
<dbReference type="Proteomes" id="UP000777438">
    <property type="component" value="Unassembled WGS sequence"/>
</dbReference>
<evidence type="ECO:0000256" key="6">
    <source>
        <dbReference type="SAM" id="MobiDB-lite"/>
    </source>
</evidence>
<gene>
    <name evidence="9" type="ORF">B0T10DRAFT_572563</name>
</gene>
<dbReference type="InterPro" id="IPR052337">
    <property type="entry name" value="SAT4-like"/>
</dbReference>
<feature type="transmembrane region" description="Helical" evidence="7">
    <location>
        <begin position="44"/>
        <end position="66"/>
    </location>
</feature>
<evidence type="ECO:0000256" key="4">
    <source>
        <dbReference type="ARBA" id="ARBA00023136"/>
    </source>
</evidence>
<feature type="transmembrane region" description="Helical" evidence="7">
    <location>
        <begin position="178"/>
        <end position="200"/>
    </location>
</feature>
<comment type="caution">
    <text evidence="9">The sequence shown here is derived from an EMBL/GenBank/DDBJ whole genome shotgun (WGS) entry which is preliminary data.</text>
</comment>
<dbReference type="InterPro" id="IPR049326">
    <property type="entry name" value="Rhodopsin_dom_fungi"/>
</dbReference>
<dbReference type="OrthoDB" id="444631at2759"/>
<keyword evidence="10" id="KW-1185">Reference proteome</keyword>
<dbReference type="AlphaFoldDB" id="A0A9P9AP31"/>
<dbReference type="EMBL" id="JAGPYM010000011">
    <property type="protein sequence ID" value="KAH6889208.1"/>
    <property type="molecule type" value="Genomic_DNA"/>
</dbReference>
<evidence type="ECO:0000256" key="1">
    <source>
        <dbReference type="ARBA" id="ARBA00004141"/>
    </source>
</evidence>